<accession>A0AAN8FY43</accession>
<sequence length="290" mass="32318">MSGDANSRKRKYCWNNAVKQKSVEAGISGLFMTCDNHEKQAIAEAYNIIDTLMDNTSKVPESEGKQSDDEDDDEDVADSLKRVCDEARGGKIRRCRQRPTGVKNCIFVTVQDADVVELAERMVTYAQSSRQCRYLQRVLPVEETADVNLKKLNDMITKCVEKHLKARDDGSVPSYALEFKARNNDSIKKSDVLEMLGDAVNVIAPKAKVDLAGADVTFMVQLVRKTMMVAGIPNYYLKRKYNMHPKEEKPESEKAPAEAKVPGETVDSEDQKDAVDDSGKPQTTTATDGR</sequence>
<dbReference type="GO" id="GO:0003723">
    <property type="term" value="F:RNA binding"/>
    <property type="evidence" value="ECO:0007669"/>
    <property type="project" value="UniProtKB-UniRule"/>
</dbReference>
<organism evidence="4 5">
    <name type="scientific">Trichostrongylus colubriformis</name>
    <name type="common">Black scour worm</name>
    <dbReference type="NCBI Taxonomy" id="6319"/>
    <lineage>
        <taxon>Eukaryota</taxon>
        <taxon>Metazoa</taxon>
        <taxon>Ecdysozoa</taxon>
        <taxon>Nematoda</taxon>
        <taxon>Chromadorea</taxon>
        <taxon>Rhabditida</taxon>
        <taxon>Rhabditina</taxon>
        <taxon>Rhabditomorpha</taxon>
        <taxon>Strongyloidea</taxon>
        <taxon>Trichostrongylidae</taxon>
        <taxon>Trichostrongylus</taxon>
    </lineage>
</organism>
<dbReference type="Pfam" id="PF02926">
    <property type="entry name" value="THUMP"/>
    <property type="match status" value="1"/>
</dbReference>
<dbReference type="EMBL" id="WIXE01003903">
    <property type="protein sequence ID" value="KAK5983517.1"/>
    <property type="molecule type" value="Genomic_DNA"/>
</dbReference>
<evidence type="ECO:0000313" key="4">
    <source>
        <dbReference type="EMBL" id="KAK5983517.1"/>
    </source>
</evidence>
<evidence type="ECO:0000259" key="3">
    <source>
        <dbReference type="PROSITE" id="PS51165"/>
    </source>
</evidence>
<feature type="compositionally biased region" description="Basic and acidic residues" evidence="2">
    <location>
        <begin position="269"/>
        <end position="279"/>
    </location>
</feature>
<dbReference type="PANTHER" id="PTHR13452">
    <property type="entry name" value="THUMP DOMAIN CONTAINING PROTEIN 1-RELATED"/>
    <property type="match status" value="1"/>
</dbReference>
<comment type="caution">
    <text evidence="4">The sequence shown here is derived from an EMBL/GenBank/DDBJ whole genome shotgun (WGS) entry which is preliminary data.</text>
</comment>
<evidence type="ECO:0000313" key="5">
    <source>
        <dbReference type="Proteomes" id="UP001331761"/>
    </source>
</evidence>
<dbReference type="CDD" id="cd11717">
    <property type="entry name" value="THUMP_THUMPD1_like"/>
    <property type="match status" value="1"/>
</dbReference>
<name>A0AAN8FY43_TRICO</name>
<dbReference type="PROSITE" id="PS51165">
    <property type="entry name" value="THUMP"/>
    <property type="match status" value="1"/>
</dbReference>
<dbReference type="Gene3D" id="3.30.2300.10">
    <property type="entry name" value="THUMP superfamily"/>
    <property type="match status" value="1"/>
</dbReference>
<dbReference type="InterPro" id="IPR040183">
    <property type="entry name" value="THUMPD1-like"/>
</dbReference>
<dbReference type="InterPro" id="IPR004114">
    <property type="entry name" value="THUMP_dom"/>
</dbReference>
<feature type="domain" description="THUMP" evidence="3">
    <location>
        <begin position="123"/>
        <end position="233"/>
    </location>
</feature>
<keyword evidence="1" id="KW-0694">RNA-binding</keyword>
<dbReference type="SUPFAM" id="SSF143437">
    <property type="entry name" value="THUMP domain-like"/>
    <property type="match status" value="1"/>
</dbReference>
<keyword evidence="5" id="KW-1185">Reference proteome</keyword>
<feature type="compositionally biased region" description="Acidic residues" evidence="2">
    <location>
        <begin position="68"/>
        <end position="77"/>
    </location>
</feature>
<feature type="compositionally biased region" description="Basic and acidic residues" evidence="2">
    <location>
        <begin position="245"/>
        <end position="257"/>
    </location>
</feature>
<evidence type="ECO:0000256" key="1">
    <source>
        <dbReference type="PROSITE-ProRule" id="PRU00529"/>
    </source>
</evidence>
<proteinExistence type="predicted"/>
<protein>
    <submittedName>
        <fullName evidence="4">THUMP domain-containing protein</fullName>
    </submittedName>
</protein>
<gene>
    <name evidence="4" type="ORF">GCK32_001132</name>
</gene>
<reference evidence="4 5" key="1">
    <citation type="submission" date="2019-10" db="EMBL/GenBank/DDBJ databases">
        <title>Assembly and Annotation for the nematode Trichostrongylus colubriformis.</title>
        <authorList>
            <person name="Martin J."/>
        </authorList>
    </citation>
    <scope>NUCLEOTIDE SEQUENCE [LARGE SCALE GENOMIC DNA]</scope>
    <source>
        <strain evidence="4">G859</strain>
        <tissue evidence="4">Whole worm</tissue>
    </source>
</reference>
<feature type="region of interest" description="Disordered" evidence="2">
    <location>
        <begin position="245"/>
        <end position="290"/>
    </location>
</feature>
<feature type="compositionally biased region" description="Polar residues" evidence="2">
    <location>
        <begin position="280"/>
        <end position="290"/>
    </location>
</feature>
<dbReference type="GO" id="GO:0006400">
    <property type="term" value="P:tRNA modification"/>
    <property type="evidence" value="ECO:0007669"/>
    <property type="project" value="InterPro"/>
</dbReference>
<dbReference type="AlphaFoldDB" id="A0AAN8FY43"/>
<dbReference type="Proteomes" id="UP001331761">
    <property type="component" value="Unassembled WGS sequence"/>
</dbReference>
<dbReference type="PANTHER" id="PTHR13452:SF10">
    <property type="entry name" value="THUMP DOMAIN-CONTAINING PROTEIN 1"/>
    <property type="match status" value="1"/>
</dbReference>
<evidence type="ECO:0000256" key="2">
    <source>
        <dbReference type="SAM" id="MobiDB-lite"/>
    </source>
</evidence>
<feature type="region of interest" description="Disordered" evidence="2">
    <location>
        <begin position="57"/>
        <end position="77"/>
    </location>
</feature>